<dbReference type="Pfam" id="PF03171">
    <property type="entry name" value="2OG-FeII_Oxy"/>
    <property type="match status" value="1"/>
</dbReference>
<dbReference type="Pfam" id="PF14226">
    <property type="entry name" value="DIOX_N"/>
    <property type="match status" value="1"/>
</dbReference>
<dbReference type="Proteomes" id="UP000824890">
    <property type="component" value="Unassembled WGS sequence"/>
</dbReference>
<dbReference type="InterPro" id="IPR005123">
    <property type="entry name" value="Oxoglu/Fe-dep_dioxygenase_dom"/>
</dbReference>
<dbReference type="InterPro" id="IPR026992">
    <property type="entry name" value="DIOX_N"/>
</dbReference>
<dbReference type="Gene3D" id="2.60.120.330">
    <property type="entry name" value="B-lactam Antibiotic, Isopenicillin N Synthase, Chain"/>
    <property type="match status" value="2"/>
</dbReference>
<dbReference type="PROSITE" id="PS51471">
    <property type="entry name" value="FE2OG_OXY"/>
    <property type="match status" value="1"/>
</dbReference>
<feature type="compositionally biased region" description="Low complexity" evidence="3">
    <location>
        <begin position="8"/>
        <end position="17"/>
    </location>
</feature>
<proteinExistence type="predicted"/>
<keyword evidence="6" id="KW-1185">Reference proteome</keyword>
<dbReference type="InterPro" id="IPR027443">
    <property type="entry name" value="IPNS-like_sf"/>
</dbReference>
<evidence type="ECO:0000256" key="2">
    <source>
        <dbReference type="ARBA" id="ARBA00023004"/>
    </source>
</evidence>
<evidence type="ECO:0000313" key="5">
    <source>
        <dbReference type="EMBL" id="KAH0872697.1"/>
    </source>
</evidence>
<evidence type="ECO:0000256" key="3">
    <source>
        <dbReference type="SAM" id="MobiDB-lite"/>
    </source>
</evidence>
<dbReference type="PANTHER" id="PTHR47990">
    <property type="entry name" value="2-OXOGLUTARATE (2OG) AND FE(II)-DEPENDENT OXYGENASE SUPERFAMILY PROTEIN-RELATED"/>
    <property type="match status" value="1"/>
</dbReference>
<keyword evidence="1" id="KW-0479">Metal-binding</keyword>
<reference evidence="5 6" key="1">
    <citation type="submission" date="2021-05" db="EMBL/GenBank/DDBJ databases">
        <title>Genome Assembly of Synthetic Allotetraploid Brassica napus Reveals Homoeologous Exchanges between Subgenomes.</title>
        <authorList>
            <person name="Davis J.T."/>
        </authorList>
    </citation>
    <scope>NUCLEOTIDE SEQUENCE [LARGE SCALE GENOMIC DNA]</scope>
    <source>
        <strain evidence="6">cv. Da-Ae</strain>
        <tissue evidence="5">Seedling</tissue>
    </source>
</reference>
<evidence type="ECO:0000259" key="4">
    <source>
        <dbReference type="PROSITE" id="PS51471"/>
    </source>
</evidence>
<comment type="caution">
    <text evidence="5">The sequence shown here is derived from an EMBL/GenBank/DDBJ whole genome shotgun (WGS) entry which is preliminary data.</text>
</comment>
<protein>
    <recommendedName>
        <fullName evidence="4">Fe2OG dioxygenase domain-containing protein</fullName>
    </recommendedName>
</protein>
<dbReference type="InterPro" id="IPR044861">
    <property type="entry name" value="IPNS-like_FE2OG_OXY"/>
</dbReference>
<accession>A0ABQ7YXN3</accession>
<gene>
    <name evidence="5" type="ORF">HID58_070059</name>
</gene>
<dbReference type="EMBL" id="JAGKQM010000016">
    <property type="protein sequence ID" value="KAH0872697.1"/>
    <property type="molecule type" value="Genomic_DNA"/>
</dbReference>
<keyword evidence="2" id="KW-0408">Iron</keyword>
<organism evidence="5 6">
    <name type="scientific">Brassica napus</name>
    <name type="common">Rape</name>
    <dbReference type="NCBI Taxonomy" id="3708"/>
    <lineage>
        <taxon>Eukaryota</taxon>
        <taxon>Viridiplantae</taxon>
        <taxon>Streptophyta</taxon>
        <taxon>Embryophyta</taxon>
        <taxon>Tracheophyta</taxon>
        <taxon>Spermatophyta</taxon>
        <taxon>Magnoliopsida</taxon>
        <taxon>eudicotyledons</taxon>
        <taxon>Gunneridae</taxon>
        <taxon>Pentapetalae</taxon>
        <taxon>rosids</taxon>
        <taxon>malvids</taxon>
        <taxon>Brassicales</taxon>
        <taxon>Brassicaceae</taxon>
        <taxon>Brassiceae</taxon>
        <taxon>Brassica</taxon>
    </lineage>
</organism>
<dbReference type="SUPFAM" id="SSF51197">
    <property type="entry name" value="Clavaminate synthase-like"/>
    <property type="match status" value="2"/>
</dbReference>
<evidence type="ECO:0000313" key="6">
    <source>
        <dbReference type="Proteomes" id="UP000824890"/>
    </source>
</evidence>
<feature type="region of interest" description="Disordered" evidence="3">
    <location>
        <begin position="1"/>
        <end position="26"/>
    </location>
</feature>
<name>A0ABQ7YXN3_BRANA</name>
<sequence>MEKHSIQMGSSMKSSSKVPVLDLTSRQDLNPNTSTWRSISREACEALEEYGCFVALYDGVTQELDDSIFAAAEELFDLPTDTKRKNVNEKPYHGYVGQMPVIPLHEGLGIDYVTNKEEAQRFTHLIETAHGFSNSVAELDRLVVRMIFENYGVEKHYDSHEGSKTYLLKFLKYLAPPESISMPAFPQHTDKTFLSILHQNGVNGLEVKSKDGGWISLHLPPKSYVVMAGDISMGWSNDRIRSCEHRVTMEGDKTRYTLGLFSFIKGLVSVPGELVDDEHPLMYKPFDNIALINFYATKEGQIKLKNGKWISLKIPSNSYVFMADLTRFGGTALFILVNIVTMAGEKTHYKLAVFSFVTGTVSELMDDEHPHMYKPFESIALIKFYATKESRESKKHIEMVSLETTPALQLPVIDFTSPNLKPGTVEWDSVRGDVRRALEEYGCFKALFDKAVFDVSEEAFQLPVEIKKRVVSKRKYRGYVGQIPSLPLFEVMGVDFAENEDKVNEFTHKLWPQGNGSFSEAVMSFAKKVSELDFMTRRMIMECFGVNENYIEKHLNSTKCLNDVKDGLEVRTSDDKQWIKANPSQDSSFIDLIYAPEELVDAEHPRLYKPFDFEAYFQFTTEGPERRDVAALGGYCGL</sequence>
<evidence type="ECO:0000256" key="1">
    <source>
        <dbReference type="ARBA" id="ARBA00022723"/>
    </source>
</evidence>
<feature type="domain" description="Fe2OG dioxygenase" evidence="4">
    <location>
        <begin position="163"/>
        <end position="266"/>
    </location>
</feature>
<dbReference type="InterPro" id="IPR050231">
    <property type="entry name" value="Iron_ascorbate_oxido_reductase"/>
</dbReference>